<dbReference type="SMART" id="SM00849">
    <property type="entry name" value="Lactamase_B"/>
    <property type="match status" value="1"/>
</dbReference>
<sequence>MNIANDWFKTKKLSADTTLIFEPHAHVLVRANMFLVEGSERDMIFDTGMGVIPLKPFLDTLRRDPSKEIICVASHTHIDHIGAVHEFDARLVHPIEAEEMAKPTDQLTLFRNEMPDNILQLLLDAGYPPIGETLLEAPPYAGYDPATYRLQGAAPTGLLNPGNTVDLGNHLYRVLHLPGHSPGSIGLFETSTGVLFAGDAIYDGPLIFEGPGTSIPDYRKMFELLKSLPIVTIHGGHDSSFDRTRMLEIIRHYEAIWDRGN</sequence>
<dbReference type="Proteomes" id="UP001290861">
    <property type="component" value="Unassembled WGS sequence"/>
</dbReference>
<evidence type="ECO:0000259" key="2">
    <source>
        <dbReference type="SMART" id="SM00849"/>
    </source>
</evidence>
<dbReference type="InterPro" id="IPR001279">
    <property type="entry name" value="Metallo-B-lactamas"/>
</dbReference>
<dbReference type="InterPro" id="IPR050855">
    <property type="entry name" value="NDM-1-like"/>
</dbReference>
<dbReference type="InterPro" id="IPR036866">
    <property type="entry name" value="RibonucZ/Hydroxyglut_hydro"/>
</dbReference>
<reference evidence="3 4" key="1">
    <citation type="journal article" date="2024" name="Appl. Environ. Microbiol.">
        <title>Pontiella agarivorans sp. nov., a novel marine anaerobic bacterium capable of degrading macroalgal polysaccharides and fixing nitrogen.</title>
        <authorList>
            <person name="Liu N."/>
            <person name="Kivenson V."/>
            <person name="Peng X."/>
            <person name="Cui Z."/>
            <person name="Lankiewicz T.S."/>
            <person name="Gosselin K.M."/>
            <person name="English C.J."/>
            <person name="Blair E.M."/>
            <person name="O'Malley M.A."/>
            <person name="Valentine D.L."/>
        </authorList>
    </citation>
    <scope>NUCLEOTIDE SEQUENCE [LARGE SCALE GENOMIC DNA]</scope>
    <source>
        <strain evidence="3 4">NLcol2</strain>
    </source>
</reference>
<dbReference type="RefSeq" id="WP_322608750.1">
    <property type="nucleotide sequence ID" value="NZ_JARVCO010000010.1"/>
</dbReference>
<dbReference type="EMBL" id="JARVCO010000010">
    <property type="protein sequence ID" value="MDZ8118957.1"/>
    <property type="molecule type" value="Genomic_DNA"/>
</dbReference>
<keyword evidence="4" id="KW-1185">Reference proteome</keyword>
<feature type="domain" description="Metallo-beta-lactamase" evidence="2">
    <location>
        <begin position="30"/>
        <end position="237"/>
    </location>
</feature>
<dbReference type="SUPFAM" id="SSF56281">
    <property type="entry name" value="Metallo-hydrolase/oxidoreductase"/>
    <property type="match status" value="1"/>
</dbReference>
<comment type="caution">
    <text evidence="3">The sequence shown here is derived from an EMBL/GenBank/DDBJ whole genome shotgun (WGS) entry which is preliminary data.</text>
</comment>
<dbReference type="Pfam" id="PF00753">
    <property type="entry name" value="Lactamase_B"/>
    <property type="match status" value="1"/>
</dbReference>
<evidence type="ECO:0000313" key="4">
    <source>
        <dbReference type="Proteomes" id="UP001290861"/>
    </source>
</evidence>
<comment type="similarity">
    <text evidence="1">Belongs to the metallo-beta-lactamase superfamily. Class-B beta-lactamase family.</text>
</comment>
<evidence type="ECO:0000313" key="3">
    <source>
        <dbReference type="EMBL" id="MDZ8118957.1"/>
    </source>
</evidence>
<protein>
    <submittedName>
        <fullName evidence="3">MBL fold metallo-hydrolase</fullName>
    </submittedName>
</protein>
<name>A0ABU5MXQ0_9BACT</name>
<dbReference type="PANTHER" id="PTHR42951:SF4">
    <property type="entry name" value="ACYL-COENZYME A THIOESTERASE MBLAC2"/>
    <property type="match status" value="1"/>
</dbReference>
<dbReference type="Gene3D" id="3.60.15.10">
    <property type="entry name" value="Ribonuclease Z/Hydroxyacylglutathione hydrolase-like"/>
    <property type="match status" value="1"/>
</dbReference>
<proteinExistence type="inferred from homology"/>
<gene>
    <name evidence="3" type="ORF">P9H32_09985</name>
</gene>
<dbReference type="PANTHER" id="PTHR42951">
    <property type="entry name" value="METALLO-BETA-LACTAMASE DOMAIN-CONTAINING"/>
    <property type="match status" value="1"/>
</dbReference>
<evidence type="ECO:0000256" key="1">
    <source>
        <dbReference type="ARBA" id="ARBA00005250"/>
    </source>
</evidence>
<accession>A0ABU5MXQ0</accession>
<organism evidence="3 4">
    <name type="scientific">Pontiella agarivorans</name>
    <dbReference type="NCBI Taxonomy" id="3038953"/>
    <lineage>
        <taxon>Bacteria</taxon>
        <taxon>Pseudomonadati</taxon>
        <taxon>Kiritimatiellota</taxon>
        <taxon>Kiritimatiellia</taxon>
        <taxon>Kiritimatiellales</taxon>
        <taxon>Pontiellaceae</taxon>
        <taxon>Pontiella</taxon>
    </lineage>
</organism>